<dbReference type="Proteomes" id="UP000010119">
    <property type="component" value="Unassembled WGS sequence"/>
</dbReference>
<evidence type="ECO:0000313" key="2">
    <source>
        <dbReference type="Proteomes" id="UP000010119"/>
    </source>
</evidence>
<dbReference type="HOGENOM" id="CLU_3008888_0_0_9"/>
<name>D7UY48_LISGR</name>
<reference evidence="1" key="1">
    <citation type="submission" date="2010-06" db="EMBL/GenBank/DDBJ databases">
        <authorList>
            <person name="Muzny D."/>
            <person name="Qin X."/>
            <person name="Buhay C."/>
            <person name="Dugan-Rocha S."/>
            <person name="Ding Y."/>
            <person name="Chen G."/>
            <person name="Hawes A."/>
            <person name="Holder M."/>
            <person name="Jhangiani S."/>
            <person name="Johnson A."/>
            <person name="Khan Z."/>
            <person name="Li Z."/>
            <person name="Liu W."/>
            <person name="Liu X."/>
            <person name="Perez L."/>
            <person name="Shen H."/>
            <person name="Wang Q."/>
            <person name="Watt J."/>
            <person name="Xi L."/>
            <person name="Xin Y."/>
            <person name="Zhou J."/>
            <person name="Deng J."/>
            <person name="Jiang H."/>
            <person name="Liu Y."/>
            <person name="Qu J."/>
            <person name="Song X.-Z."/>
            <person name="Zhang L."/>
            <person name="Villasana D."/>
            <person name="Johnson A."/>
            <person name="Liu J."/>
            <person name="Liyanage D."/>
            <person name="Lorensuhewa L."/>
            <person name="Robinson T."/>
            <person name="Song A."/>
            <person name="Song B.-B."/>
            <person name="Dinh H."/>
            <person name="Thornton R."/>
            <person name="Coyle M."/>
            <person name="Francisco L."/>
            <person name="Jackson L."/>
            <person name="Javaid M."/>
            <person name="Korchina V."/>
            <person name="Kovar C."/>
            <person name="Mata R."/>
            <person name="Mathew T."/>
            <person name="Ngo R."/>
            <person name="Nguyen L."/>
            <person name="Nguyen N."/>
            <person name="Okwuonu G."/>
            <person name="Ongeri F."/>
            <person name="Pham C."/>
            <person name="Simmons D."/>
            <person name="Wilczek-Boney K."/>
            <person name="Hale W."/>
            <person name="Jakkamsetti A."/>
            <person name="Pham P."/>
            <person name="Ruth R."/>
            <person name="San Lucas F."/>
            <person name="Warren J."/>
            <person name="Zhang J."/>
            <person name="Zhao Z."/>
            <person name="Zhou C."/>
            <person name="Zhu D."/>
            <person name="Lee S."/>
            <person name="Bess C."/>
            <person name="Blankenburg K."/>
            <person name="Forbes L."/>
            <person name="Fu Q."/>
            <person name="Gubbala S."/>
            <person name="Hirani K."/>
            <person name="Jayaseelan J.C."/>
            <person name="Lara F."/>
            <person name="Munidasa M."/>
            <person name="Palculict T."/>
            <person name="Patil S."/>
            <person name="Pu L.-L."/>
            <person name="Saada N."/>
            <person name="Tang L."/>
            <person name="Weissenberger G."/>
            <person name="Zhu Y."/>
            <person name="Hemphill L."/>
            <person name="Shang Y."/>
            <person name="Youmans B."/>
            <person name="Ayvaz T."/>
            <person name="Ross M."/>
            <person name="Santibanez J."/>
            <person name="Aqrawi P."/>
            <person name="Gross S."/>
            <person name="Joshi V."/>
            <person name="Fowler G."/>
            <person name="Nazareth L."/>
            <person name="Reid J."/>
            <person name="Worley K."/>
            <person name="Petrosino J."/>
            <person name="Highlander S."/>
            <person name="Gibbs R."/>
        </authorList>
    </citation>
    <scope>NUCLEOTIDE SEQUENCE [LARGE SCALE GENOMIC DNA]</scope>
    <source>
        <strain evidence="1">DSM 20601</strain>
    </source>
</reference>
<accession>D7UY48</accession>
<organism evidence="1 2">
    <name type="scientific">Listeria grayi DSM 20601</name>
    <dbReference type="NCBI Taxonomy" id="525367"/>
    <lineage>
        <taxon>Bacteria</taxon>
        <taxon>Bacillati</taxon>
        <taxon>Bacillota</taxon>
        <taxon>Bacilli</taxon>
        <taxon>Bacillales</taxon>
        <taxon>Listeriaceae</taxon>
        <taxon>Listeria</taxon>
    </lineage>
</organism>
<dbReference type="STRING" id="525367.HMPREF0556_11159"/>
<evidence type="ECO:0000313" key="1">
    <source>
        <dbReference type="EMBL" id="EFI84606.1"/>
    </source>
</evidence>
<gene>
    <name evidence="1" type="ORF">HMPREF0556_11159</name>
</gene>
<dbReference type="EMBL" id="ACCR02000003">
    <property type="protein sequence ID" value="EFI84606.1"/>
    <property type="molecule type" value="Genomic_DNA"/>
</dbReference>
<proteinExistence type="predicted"/>
<protein>
    <submittedName>
        <fullName evidence="1">Uncharacterized protein</fullName>
    </submittedName>
</protein>
<dbReference type="AlphaFoldDB" id="D7UY48"/>
<sequence>MAKTILKPLLDSCVQSTHRFETWLFLRFEFSVSMELLFFTMLRLIKEMDVKAYGKN</sequence>
<keyword evidence="2" id="KW-1185">Reference proteome</keyword>
<comment type="caution">
    <text evidence="1">The sequence shown here is derived from an EMBL/GenBank/DDBJ whole genome shotgun (WGS) entry which is preliminary data.</text>
</comment>